<proteinExistence type="predicted"/>
<dbReference type="Proteomes" id="UP000095287">
    <property type="component" value="Unplaced"/>
</dbReference>
<sequence>MECSQRKAAVQRQSAKENGFVSLTSRFERRHVSTTTPPFGTSAASTKECYNVCGVMHLGLRMDPGHRRVVLRSMSTLFGRTLCSNYLTVNFCFADSLVRLV</sequence>
<dbReference type="AlphaFoldDB" id="A0A1I8AV43"/>
<keyword evidence="1" id="KW-1185">Reference proteome</keyword>
<evidence type="ECO:0000313" key="1">
    <source>
        <dbReference type="Proteomes" id="UP000095287"/>
    </source>
</evidence>
<organism evidence="1 2">
    <name type="scientific">Steinernema glaseri</name>
    <dbReference type="NCBI Taxonomy" id="37863"/>
    <lineage>
        <taxon>Eukaryota</taxon>
        <taxon>Metazoa</taxon>
        <taxon>Ecdysozoa</taxon>
        <taxon>Nematoda</taxon>
        <taxon>Chromadorea</taxon>
        <taxon>Rhabditida</taxon>
        <taxon>Tylenchina</taxon>
        <taxon>Panagrolaimomorpha</taxon>
        <taxon>Strongyloidoidea</taxon>
        <taxon>Steinernematidae</taxon>
        <taxon>Steinernema</taxon>
    </lineage>
</organism>
<dbReference type="WBParaSite" id="L893_g9818.t1">
    <property type="protein sequence ID" value="L893_g9818.t1"/>
    <property type="gene ID" value="L893_g9818"/>
</dbReference>
<protein>
    <submittedName>
        <fullName evidence="2">Uncharacterized protein</fullName>
    </submittedName>
</protein>
<reference evidence="2" key="1">
    <citation type="submission" date="2016-11" db="UniProtKB">
        <authorList>
            <consortium name="WormBaseParasite"/>
        </authorList>
    </citation>
    <scope>IDENTIFICATION</scope>
</reference>
<evidence type="ECO:0000313" key="2">
    <source>
        <dbReference type="WBParaSite" id="L893_g9818.t1"/>
    </source>
</evidence>
<name>A0A1I8AV43_9BILA</name>
<accession>A0A1I8AV43</accession>